<protein>
    <submittedName>
        <fullName evidence="1">Uncharacterized protein</fullName>
    </submittedName>
</protein>
<organism evidence="1 2">
    <name type="scientific">Paragonimus skrjabini miyazakii</name>
    <dbReference type="NCBI Taxonomy" id="59628"/>
    <lineage>
        <taxon>Eukaryota</taxon>
        <taxon>Metazoa</taxon>
        <taxon>Spiralia</taxon>
        <taxon>Lophotrochozoa</taxon>
        <taxon>Platyhelminthes</taxon>
        <taxon>Trematoda</taxon>
        <taxon>Digenea</taxon>
        <taxon>Plagiorchiida</taxon>
        <taxon>Troglotremata</taxon>
        <taxon>Troglotrematidae</taxon>
        <taxon>Paragonimus</taxon>
    </lineage>
</organism>
<dbReference type="AlphaFoldDB" id="A0A8S9YHW4"/>
<keyword evidence="2" id="KW-1185">Reference proteome</keyword>
<proteinExistence type="predicted"/>
<gene>
    <name evidence="1" type="ORF">EG68_12608</name>
</gene>
<accession>A0A8S9YHW4</accession>
<sequence>MRCSITNCFKLSKYSNILFYLVIDSSRMLGELASATTYIAFTIYVLLKGTAFNNLGGLGKLARIGNPCM</sequence>
<comment type="caution">
    <text evidence="1">The sequence shown here is derived from an EMBL/GenBank/DDBJ whole genome shotgun (WGS) entry which is preliminary data.</text>
</comment>
<evidence type="ECO:0000313" key="1">
    <source>
        <dbReference type="EMBL" id="KAF7234067.1"/>
    </source>
</evidence>
<dbReference type="Proteomes" id="UP000822476">
    <property type="component" value="Unassembled WGS sequence"/>
</dbReference>
<reference evidence="1" key="1">
    <citation type="submission" date="2019-07" db="EMBL/GenBank/DDBJ databases">
        <title>Annotation for the trematode Paragonimus miyazaki's.</title>
        <authorList>
            <person name="Choi Y.-J."/>
        </authorList>
    </citation>
    <scope>NUCLEOTIDE SEQUENCE</scope>
    <source>
        <strain evidence="1">Japan</strain>
    </source>
</reference>
<name>A0A8S9YHW4_9TREM</name>
<dbReference type="EMBL" id="JTDE01014051">
    <property type="protein sequence ID" value="KAF7234067.1"/>
    <property type="molecule type" value="Genomic_DNA"/>
</dbReference>
<evidence type="ECO:0000313" key="2">
    <source>
        <dbReference type="Proteomes" id="UP000822476"/>
    </source>
</evidence>